<dbReference type="PANTHER" id="PTHR33597:SF11">
    <property type="entry name" value="OS07G0620600 PROTEIN"/>
    <property type="match status" value="1"/>
</dbReference>
<protein>
    <recommendedName>
        <fullName evidence="2">DUF7870 domain-containing protein</fullName>
    </recommendedName>
</protein>
<keyword evidence="1" id="KW-0472">Membrane</keyword>
<feature type="domain" description="DUF7870" evidence="2">
    <location>
        <begin position="131"/>
        <end position="200"/>
    </location>
</feature>
<evidence type="ECO:0000256" key="1">
    <source>
        <dbReference type="SAM" id="Phobius"/>
    </source>
</evidence>
<organism evidence="3">
    <name type="scientific">Brassica oleracea</name>
    <name type="common">Wild cabbage</name>
    <dbReference type="NCBI Taxonomy" id="3712"/>
    <lineage>
        <taxon>Eukaryota</taxon>
        <taxon>Viridiplantae</taxon>
        <taxon>Streptophyta</taxon>
        <taxon>Embryophyta</taxon>
        <taxon>Tracheophyta</taxon>
        <taxon>Spermatophyta</taxon>
        <taxon>Magnoliopsida</taxon>
        <taxon>eudicotyledons</taxon>
        <taxon>Gunneridae</taxon>
        <taxon>Pentapetalae</taxon>
        <taxon>rosids</taxon>
        <taxon>malvids</taxon>
        <taxon>Brassicales</taxon>
        <taxon>Brassicaceae</taxon>
        <taxon>Brassiceae</taxon>
        <taxon>Brassica</taxon>
    </lineage>
</organism>
<dbReference type="InterPro" id="IPR057192">
    <property type="entry name" value="DUF7870"/>
</dbReference>
<feature type="transmembrane region" description="Helical" evidence="1">
    <location>
        <begin position="229"/>
        <end position="249"/>
    </location>
</feature>
<accession>A0A3P6E315</accession>
<dbReference type="Pfam" id="PF25276">
    <property type="entry name" value="DUF7870"/>
    <property type="match status" value="1"/>
</dbReference>
<evidence type="ECO:0000259" key="2">
    <source>
        <dbReference type="Pfam" id="PF25276"/>
    </source>
</evidence>
<evidence type="ECO:0000313" key="3">
    <source>
        <dbReference type="EMBL" id="VDD28705.1"/>
    </source>
</evidence>
<keyword evidence="1" id="KW-0812">Transmembrane</keyword>
<dbReference type="PANTHER" id="PTHR33597">
    <property type="entry name" value="OS02G0760400 PROTEIN"/>
    <property type="match status" value="1"/>
</dbReference>
<gene>
    <name evidence="3" type="ORF">BOLC9T54028H</name>
</gene>
<dbReference type="AlphaFoldDB" id="A0A3P6E315"/>
<keyword evidence="1" id="KW-1133">Transmembrane helix</keyword>
<name>A0A3P6E315_BRAOL</name>
<sequence>MHLIPLQVGLSSSSVRISLKDEGVAEISDSVPLIPPPEITLIMLNPVAIAAESSQHHLNLLASASSVATTTAVTASNINIASVDLSLVYTAAAAPINSFISPGTSFFTSPRGLRSSSQLKRAQERECIIPKRKVFIDVGTGKGSIVTRWFVSNYPTRNLKFEMYKIETEWLKENVKEEEYVVMKTEVEVLEEMMRSKTIKWWISFAWNASQWVLGLRGRNMETDVRENIYQTMRFFFLYIICFFFLPFCC</sequence>
<proteinExistence type="predicted"/>
<reference evidence="3" key="1">
    <citation type="submission" date="2018-11" db="EMBL/GenBank/DDBJ databases">
        <authorList>
            <consortium name="Genoscope - CEA"/>
            <person name="William W."/>
        </authorList>
    </citation>
    <scope>NUCLEOTIDE SEQUENCE</scope>
</reference>
<dbReference type="EMBL" id="LR031875">
    <property type="protein sequence ID" value="VDD28705.1"/>
    <property type="molecule type" value="Genomic_DNA"/>
</dbReference>